<gene>
    <name evidence="3" type="ORF">BOQ54_02630</name>
</gene>
<sequence length="130" mass="12602">MDGGQAMIALGIGLTSAVDGAAIAALVRRALAHAGLEASVLAVPDWRADLPAVAAAARLLGLPVAPVSRAAMQTVEAAVATRAPESLARYGVGSVAEAAALVAAGRGARLLVARLAEAGATCAVAEGEGP</sequence>
<evidence type="ECO:0000313" key="4">
    <source>
        <dbReference type="Proteomes" id="UP000182703"/>
    </source>
</evidence>
<evidence type="ECO:0000256" key="1">
    <source>
        <dbReference type="SAM" id="Phobius"/>
    </source>
</evidence>
<dbReference type="GO" id="GO:0009236">
    <property type="term" value="P:cobalamin biosynthetic process"/>
    <property type="evidence" value="ECO:0007669"/>
    <property type="project" value="InterPro"/>
</dbReference>
<reference evidence="3 4" key="1">
    <citation type="submission" date="2016-11" db="EMBL/GenBank/DDBJ databases">
        <title>Complete genome sequence of the aerobically denitrifying bacterium Chelatococcus daeguensis TAD1.</title>
        <authorList>
            <person name="Yang Y."/>
            <person name="Huang S."/>
            <person name="Lin E."/>
        </authorList>
    </citation>
    <scope>NUCLEOTIDE SEQUENCE [LARGE SCALE GENOMIC DNA]</scope>
    <source>
        <strain evidence="3 4">TAD1</strain>
    </source>
</reference>
<dbReference type="PANTHER" id="PTHR37477">
    <property type="entry name" value="COBALT-PRECORRIN-5A HYDROLASE"/>
    <property type="match status" value="1"/>
</dbReference>
<dbReference type="InterPro" id="IPR002750">
    <property type="entry name" value="CobE/GbiG_C"/>
</dbReference>
<feature type="domain" description="CobE/GbiG C-terminal" evidence="2">
    <location>
        <begin position="8"/>
        <end position="125"/>
    </location>
</feature>
<feature type="transmembrane region" description="Helical" evidence="1">
    <location>
        <begin position="6"/>
        <end position="27"/>
    </location>
</feature>
<dbReference type="Gene3D" id="3.30.420.180">
    <property type="entry name" value="CobE/GbiG C-terminal domain"/>
    <property type="match status" value="1"/>
</dbReference>
<keyword evidence="1" id="KW-0812">Transmembrane</keyword>
<keyword evidence="1" id="KW-0472">Membrane</keyword>
<proteinExistence type="predicted"/>
<dbReference type="PANTHER" id="PTHR37477:SF1">
    <property type="entry name" value="COBALT-PRECORRIN-5A HYDROLASE"/>
    <property type="match status" value="1"/>
</dbReference>
<accession>A0AAC9JP58</accession>
<protein>
    <recommendedName>
        <fullName evidence="2">CobE/GbiG C-terminal domain-containing protein</fullName>
    </recommendedName>
</protein>
<evidence type="ECO:0000313" key="3">
    <source>
        <dbReference type="EMBL" id="APF36355.1"/>
    </source>
</evidence>
<dbReference type="Proteomes" id="UP000182703">
    <property type="component" value="Chromosome"/>
</dbReference>
<keyword evidence="4" id="KW-1185">Reference proteome</keyword>
<dbReference type="AlphaFoldDB" id="A0AAC9JP58"/>
<keyword evidence="1" id="KW-1133">Transmembrane helix</keyword>
<dbReference type="InterPro" id="IPR036518">
    <property type="entry name" value="CobE/GbiG_C_sf"/>
</dbReference>
<organism evidence="3 4">
    <name type="scientific">Chelatococcus daeguensis</name>
    <dbReference type="NCBI Taxonomy" id="444444"/>
    <lineage>
        <taxon>Bacteria</taxon>
        <taxon>Pseudomonadati</taxon>
        <taxon>Pseudomonadota</taxon>
        <taxon>Alphaproteobacteria</taxon>
        <taxon>Hyphomicrobiales</taxon>
        <taxon>Chelatococcaceae</taxon>
        <taxon>Chelatococcus</taxon>
    </lineage>
</organism>
<dbReference type="InterPro" id="IPR052553">
    <property type="entry name" value="CbiG_hydrolase"/>
</dbReference>
<evidence type="ECO:0000259" key="2">
    <source>
        <dbReference type="Pfam" id="PF01890"/>
    </source>
</evidence>
<name>A0AAC9JP58_9HYPH</name>
<dbReference type="KEGG" id="cdq:BOQ54_02630"/>
<dbReference type="SUPFAM" id="SSF159664">
    <property type="entry name" value="CobE/GbiG C-terminal domain-like"/>
    <property type="match status" value="1"/>
</dbReference>
<dbReference type="Pfam" id="PF01890">
    <property type="entry name" value="CbiG_C"/>
    <property type="match status" value="1"/>
</dbReference>
<dbReference type="EMBL" id="CP018095">
    <property type="protein sequence ID" value="APF36355.1"/>
    <property type="molecule type" value="Genomic_DNA"/>
</dbReference>